<feature type="non-terminal residue" evidence="1">
    <location>
        <position position="1"/>
    </location>
</feature>
<accession>X1VIK5</accession>
<comment type="caution">
    <text evidence="1">The sequence shown here is derived from an EMBL/GenBank/DDBJ whole genome shotgun (WGS) entry which is preliminary data.</text>
</comment>
<evidence type="ECO:0000313" key="1">
    <source>
        <dbReference type="EMBL" id="GAJ18517.1"/>
    </source>
</evidence>
<reference evidence="1" key="1">
    <citation type="journal article" date="2014" name="Front. Microbiol.">
        <title>High frequency of phylogenetically diverse reductive dehalogenase-homologous genes in deep subseafloor sedimentary metagenomes.</title>
        <authorList>
            <person name="Kawai M."/>
            <person name="Futagami T."/>
            <person name="Toyoda A."/>
            <person name="Takaki Y."/>
            <person name="Nishi S."/>
            <person name="Hori S."/>
            <person name="Arai W."/>
            <person name="Tsubouchi T."/>
            <person name="Morono Y."/>
            <person name="Uchiyama I."/>
            <person name="Ito T."/>
            <person name="Fujiyama A."/>
            <person name="Inagaki F."/>
            <person name="Takami H."/>
        </authorList>
    </citation>
    <scope>NUCLEOTIDE SEQUENCE</scope>
    <source>
        <strain evidence="1">Expedition CK06-06</strain>
    </source>
</reference>
<proteinExistence type="predicted"/>
<sequence>INVIQGSILFRMPVHLEETQIFIKMVKRKDLKKK</sequence>
<dbReference type="EMBL" id="BARW01036520">
    <property type="protein sequence ID" value="GAJ18517.1"/>
    <property type="molecule type" value="Genomic_DNA"/>
</dbReference>
<organism evidence="1">
    <name type="scientific">marine sediment metagenome</name>
    <dbReference type="NCBI Taxonomy" id="412755"/>
    <lineage>
        <taxon>unclassified sequences</taxon>
        <taxon>metagenomes</taxon>
        <taxon>ecological metagenomes</taxon>
    </lineage>
</organism>
<dbReference type="AlphaFoldDB" id="X1VIK5"/>
<name>X1VIK5_9ZZZZ</name>
<protein>
    <submittedName>
        <fullName evidence="1">Uncharacterized protein</fullName>
    </submittedName>
</protein>
<gene>
    <name evidence="1" type="ORF">S12H4_56664</name>
</gene>